<organism evidence="11 12">
    <name type="scientific">Halteria grandinella</name>
    <dbReference type="NCBI Taxonomy" id="5974"/>
    <lineage>
        <taxon>Eukaryota</taxon>
        <taxon>Sar</taxon>
        <taxon>Alveolata</taxon>
        <taxon>Ciliophora</taxon>
        <taxon>Intramacronucleata</taxon>
        <taxon>Spirotrichea</taxon>
        <taxon>Stichotrichia</taxon>
        <taxon>Sporadotrichida</taxon>
        <taxon>Halteriidae</taxon>
        <taxon>Halteria</taxon>
    </lineage>
</organism>
<dbReference type="OrthoDB" id="542135at2759"/>
<dbReference type="Proteomes" id="UP000785679">
    <property type="component" value="Unassembled WGS sequence"/>
</dbReference>
<evidence type="ECO:0000313" key="11">
    <source>
        <dbReference type="EMBL" id="TNV73569.1"/>
    </source>
</evidence>
<dbReference type="Pfam" id="PF22691">
    <property type="entry name" value="Thiolase_C_1"/>
    <property type="match status" value="1"/>
</dbReference>
<keyword evidence="3" id="KW-0813">Transport</keyword>
<protein>
    <recommendedName>
        <fullName evidence="2">propanoyl-CoA C-acyltransferase</fullName>
        <ecNumber evidence="2">2.3.1.176</ecNumber>
    </recommendedName>
    <alternativeName>
        <fullName evidence="8">Propanoyl-CoA C-acyltransferase</fullName>
    </alternativeName>
</protein>
<dbReference type="Gene3D" id="3.40.47.10">
    <property type="match status" value="1"/>
</dbReference>
<gene>
    <name evidence="11" type="ORF">FGO68_gene459</name>
</gene>
<keyword evidence="7" id="KW-0576">Peroxisome</keyword>
<dbReference type="PIRSF" id="PIRSF000429">
    <property type="entry name" value="Ac-CoA_Ac_transf"/>
    <property type="match status" value="1"/>
</dbReference>
<keyword evidence="5" id="KW-0445">Lipid transport</keyword>
<dbReference type="InterPro" id="IPR016039">
    <property type="entry name" value="Thiolase-like"/>
</dbReference>
<evidence type="ECO:0000256" key="5">
    <source>
        <dbReference type="ARBA" id="ARBA00023055"/>
    </source>
</evidence>
<reference evidence="11" key="1">
    <citation type="submission" date="2019-06" db="EMBL/GenBank/DDBJ databases">
        <authorList>
            <person name="Zheng W."/>
        </authorList>
    </citation>
    <scope>NUCLEOTIDE SEQUENCE</scope>
    <source>
        <strain evidence="11">QDHG01</strain>
    </source>
</reference>
<evidence type="ECO:0000256" key="8">
    <source>
        <dbReference type="ARBA" id="ARBA00032316"/>
    </source>
</evidence>
<feature type="domain" description="Thiolase C-terminal" evidence="10">
    <location>
        <begin position="278"/>
        <end position="392"/>
    </location>
</feature>
<proteinExistence type="predicted"/>
<dbReference type="GO" id="GO:0016747">
    <property type="term" value="F:acyltransferase activity, transferring groups other than amino-acyl groups"/>
    <property type="evidence" value="ECO:0007669"/>
    <property type="project" value="InterPro"/>
</dbReference>
<dbReference type="PANTHER" id="PTHR42870:SF1">
    <property type="entry name" value="NON-SPECIFIC LIPID-TRANSFER PROTEIN-LIKE 2"/>
    <property type="match status" value="1"/>
</dbReference>
<dbReference type="InterPro" id="IPR020615">
    <property type="entry name" value="Thiolase_acyl_enz_int_AS"/>
</dbReference>
<keyword evidence="4" id="KW-0808">Transferase</keyword>
<dbReference type="InterPro" id="IPR020616">
    <property type="entry name" value="Thiolase_N"/>
</dbReference>
<evidence type="ECO:0000259" key="9">
    <source>
        <dbReference type="Pfam" id="PF00108"/>
    </source>
</evidence>
<evidence type="ECO:0000256" key="3">
    <source>
        <dbReference type="ARBA" id="ARBA00022448"/>
    </source>
</evidence>
<dbReference type="GO" id="GO:0005777">
    <property type="term" value="C:peroxisome"/>
    <property type="evidence" value="ECO:0007669"/>
    <property type="project" value="UniProtKB-SubCell"/>
</dbReference>
<feature type="domain" description="Thiolase N-terminal" evidence="9">
    <location>
        <begin position="14"/>
        <end position="237"/>
    </location>
</feature>
<evidence type="ECO:0000256" key="7">
    <source>
        <dbReference type="ARBA" id="ARBA00023140"/>
    </source>
</evidence>
<dbReference type="InterPro" id="IPR020613">
    <property type="entry name" value="Thiolase_CS"/>
</dbReference>
<dbReference type="SUPFAM" id="SSF53901">
    <property type="entry name" value="Thiolase-like"/>
    <property type="match status" value="2"/>
</dbReference>
<evidence type="ECO:0000313" key="12">
    <source>
        <dbReference type="Proteomes" id="UP000785679"/>
    </source>
</evidence>
<dbReference type="Pfam" id="PF00108">
    <property type="entry name" value="Thiolase_N"/>
    <property type="match status" value="1"/>
</dbReference>
<dbReference type="EC" id="2.3.1.176" evidence="2"/>
<evidence type="ECO:0000256" key="6">
    <source>
        <dbReference type="ARBA" id="ARBA00023121"/>
    </source>
</evidence>
<dbReference type="GO" id="GO:0008289">
    <property type="term" value="F:lipid binding"/>
    <property type="evidence" value="ECO:0007669"/>
    <property type="project" value="UniProtKB-KW"/>
</dbReference>
<evidence type="ECO:0000256" key="1">
    <source>
        <dbReference type="ARBA" id="ARBA00004275"/>
    </source>
</evidence>
<dbReference type="PROSITE" id="PS00098">
    <property type="entry name" value="THIOLASE_1"/>
    <property type="match status" value="1"/>
</dbReference>
<evidence type="ECO:0000256" key="2">
    <source>
        <dbReference type="ARBA" id="ARBA00012352"/>
    </source>
</evidence>
<dbReference type="InterPro" id="IPR002155">
    <property type="entry name" value="Thiolase"/>
</dbReference>
<dbReference type="PROSITE" id="PS00737">
    <property type="entry name" value="THIOLASE_2"/>
    <property type="match status" value="1"/>
</dbReference>
<dbReference type="CDD" id="cd00829">
    <property type="entry name" value="SCP-x_thiolase"/>
    <property type="match status" value="1"/>
</dbReference>
<keyword evidence="6" id="KW-0446">Lipid-binding</keyword>
<name>A0A8J8NEZ7_HALGN</name>
<keyword evidence="12" id="KW-1185">Reference proteome</keyword>
<sequence length="437" mass="47988">MDSTSSNKPKGQRVFVIGNGMTKFYRPGKHDNDYPQLAKQAILRALRDANIPYSLVESAFAGYVYGDSVCGQRCLYTVGMTGIPLVNVNNNCSTGSSALYLAAQAVKSGVNDCALAFGFEKMFTGSLQTFFTDRTVPIDTFLIKDNELRGNAKAPFAPRLFGNAGVEHMQKYGTTQEHFNKIAWKNHKHSVNNPYSQFRDEYTLEQIAKSPLIHYPLTKLACCPTSDGAGAAIVASEDFVKKHGLEDQAVEIMDIRLMTDFRSTFDDQSSIKLIGFDMTKACVEKVYQTAGITPKDVQVCELHDCFAANELVTYEALGLCEIGKAGEAIDRNDFTYGGKTVVNPSGGLISKGHPLGATGLAQCAELCWQVRGMADKRQVKDCKVALQHNLGLGGAVVIAAYKKYQSGYQKKFRADQTSDPAVLEKFEALEQQERPRL</sequence>
<dbReference type="AlphaFoldDB" id="A0A8J8NEZ7"/>
<evidence type="ECO:0000259" key="10">
    <source>
        <dbReference type="Pfam" id="PF22691"/>
    </source>
</evidence>
<comment type="caution">
    <text evidence="11">The sequence shown here is derived from an EMBL/GenBank/DDBJ whole genome shotgun (WGS) entry which is preliminary data.</text>
</comment>
<dbReference type="GO" id="GO:0006869">
    <property type="term" value="P:lipid transport"/>
    <property type="evidence" value="ECO:0007669"/>
    <property type="project" value="UniProtKB-KW"/>
</dbReference>
<accession>A0A8J8NEZ7</accession>
<dbReference type="InterPro" id="IPR055140">
    <property type="entry name" value="Thiolase_C_2"/>
</dbReference>
<dbReference type="PANTHER" id="PTHR42870">
    <property type="entry name" value="ACETYL-COA C-ACETYLTRANSFERASE"/>
    <property type="match status" value="1"/>
</dbReference>
<dbReference type="NCBIfam" id="NF006102">
    <property type="entry name" value="PRK08256.1"/>
    <property type="match status" value="1"/>
</dbReference>
<evidence type="ECO:0000256" key="4">
    <source>
        <dbReference type="ARBA" id="ARBA00022679"/>
    </source>
</evidence>
<dbReference type="FunFam" id="3.40.47.10:FF:000016">
    <property type="entry name" value="Non-specific lipid-transfer protein"/>
    <property type="match status" value="1"/>
</dbReference>
<comment type="subcellular location">
    <subcellularLocation>
        <location evidence="1">Peroxisome</location>
    </subcellularLocation>
</comment>
<dbReference type="EMBL" id="RRYP01018588">
    <property type="protein sequence ID" value="TNV73569.1"/>
    <property type="molecule type" value="Genomic_DNA"/>
</dbReference>